<protein>
    <submittedName>
        <fullName evidence="2">Uncharacterized protein</fullName>
    </submittedName>
</protein>
<keyword evidence="1" id="KW-0732">Signal</keyword>
<proteinExistence type="predicted"/>
<evidence type="ECO:0000313" key="2">
    <source>
        <dbReference type="EMBL" id="KAL1880176.1"/>
    </source>
</evidence>
<feature type="signal peptide" evidence="1">
    <location>
        <begin position="1"/>
        <end position="18"/>
    </location>
</feature>
<keyword evidence="3" id="KW-1185">Reference proteome</keyword>
<comment type="caution">
    <text evidence="2">The sequence shown here is derived from an EMBL/GenBank/DDBJ whole genome shotgun (WGS) entry which is preliminary data.</text>
</comment>
<gene>
    <name evidence="2" type="ORF">VTK73DRAFT_6207</name>
</gene>
<organism evidence="2 3">
    <name type="scientific">Phialemonium thermophilum</name>
    <dbReference type="NCBI Taxonomy" id="223376"/>
    <lineage>
        <taxon>Eukaryota</taxon>
        <taxon>Fungi</taxon>
        <taxon>Dikarya</taxon>
        <taxon>Ascomycota</taxon>
        <taxon>Pezizomycotina</taxon>
        <taxon>Sordariomycetes</taxon>
        <taxon>Sordariomycetidae</taxon>
        <taxon>Cephalothecales</taxon>
        <taxon>Cephalothecaceae</taxon>
        <taxon>Phialemonium</taxon>
    </lineage>
</organism>
<dbReference type="EMBL" id="JAZHXJ010000035">
    <property type="protein sequence ID" value="KAL1880176.1"/>
    <property type="molecule type" value="Genomic_DNA"/>
</dbReference>
<sequence>MKFSGFLAAAFAVGSAVAAPTRRAAEISNILDLVSNLKNEVTSDLASIPAAGEITAEVAPTVQKTLQNVIDKVQDTTNQLAPLILSIGTNAGQGDIANVNTAVSDVKELVSKIQNTAQGLADSPVDAVTGLIQPLLQAVTGIIFPIATLALGLLSGLPIVGGAAGALGNSTQGLGGAAGGLQGLVNGLLGGVLSGGGLGNVAGGVLGGAL</sequence>
<accession>A0ABR3XW01</accession>
<name>A0ABR3XW01_9PEZI</name>
<feature type="chain" id="PRO_5047483678" evidence="1">
    <location>
        <begin position="19"/>
        <end position="210"/>
    </location>
</feature>
<evidence type="ECO:0000313" key="3">
    <source>
        <dbReference type="Proteomes" id="UP001586593"/>
    </source>
</evidence>
<evidence type="ECO:0000256" key="1">
    <source>
        <dbReference type="SAM" id="SignalP"/>
    </source>
</evidence>
<reference evidence="2 3" key="1">
    <citation type="journal article" date="2024" name="Commun. Biol.">
        <title>Comparative genomic analysis of thermophilic fungi reveals convergent evolutionary adaptations and gene losses.</title>
        <authorList>
            <person name="Steindorff A.S."/>
            <person name="Aguilar-Pontes M.V."/>
            <person name="Robinson A.J."/>
            <person name="Andreopoulos B."/>
            <person name="LaButti K."/>
            <person name="Kuo A."/>
            <person name="Mondo S."/>
            <person name="Riley R."/>
            <person name="Otillar R."/>
            <person name="Haridas S."/>
            <person name="Lipzen A."/>
            <person name="Grimwood J."/>
            <person name="Schmutz J."/>
            <person name="Clum A."/>
            <person name="Reid I.D."/>
            <person name="Moisan M.C."/>
            <person name="Butler G."/>
            <person name="Nguyen T.T.M."/>
            <person name="Dewar K."/>
            <person name="Conant G."/>
            <person name="Drula E."/>
            <person name="Henrissat B."/>
            <person name="Hansel C."/>
            <person name="Singer S."/>
            <person name="Hutchinson M.I."/>
            <person name="de Vries R.P."/>
            <person name="Natvig D.O."/>
            <person name="Powell A.J."/>
            <person name="Tsang A."/>
            <person name="Grigoriev I.V."/>
        </authorList>
    </citation>
    <scope>NUCLEOTIDE SEQUENCE [LARGE SCALE GENOMIC DNA]</scope>
    <source>
        <strain evidence="2 3">ATCC 24622</strain>
    </source>
</reference>
<dbReference type="Proteomes" id="UP001586593">
    <property type="component" value="Unassembled WGS sequence"/>
</dbReference>